<comment type="caution">
    <text evidence="2">The sequence shown here is derived from an EMBL/GenBank/DDBJ whole genome shotgun (WGS) entry which is preliminary data.</text>
</comment>
<evidence type="ECO:0000259" key="1">
    <source>
        <dbReference type="Pfam" id="PF22187"/>
    </source>
</evidence>
<accession>A0A8J6LJP6</accession>
<evidence type="ECO:0000313" key="3">
    <source>
        <dbReference type="Proteomes" id="UP000657177"/>
    </source>
</evidence>
<evidence type="ECO:0000313" key="2">
    <source>
        <dbReference type="EMBL" id="MBA2134176.1"/>
    </source>
</evidence>
<organism evidence="2 3">
    <name type="scientific">Capillibacterium thermochitinicola</name>
    <dbReference type="NCBI Taxonomy" id="2699427"/>
    <lineage>
        <taxon>Bacteria</taxon>
        <taxon>Bacillati</taxon>
        <taxon>Bacillota</taxon>
        <taxon>Capillibacterium</taxon>
    </lineage>
</organism>
<reference evidence="2" key="1">
    <citation type="submission" date="2020-06" db="EMBL/GenBank/DDBJ databases">
        <title>Novel chitinolytic bacterium.</title>
        <authorList>
            <person name="Ungkulpasvich U."/>
            <person name="Kosugi A."/>
            <person name="Uke A."/>
        </authorList>
    </citation>
    <scope>NUCLEOTIDE SEQUENCE</scope>
    <source>
        <strain evidence="2">UUS1-1</strain>
    </source>
</reference>
<sequence length="227" mass="25671">MGNIFVPSVSPKDWRKLLADPRKHWKKGYSARALAYCWQEANGFPSSVIRAFKNSGLDIFSDLVPLFVFPEWKVKLPGGKAASQNDIYVIGKSKDKLMTIMVEGKVNEPFDKTISEWLHDSSSGKKERLEFLLSLLCINNANIDRIRYQLLHRAASAVIEADRINASNATLLIHSFSEKYEWYDDFASFVDLFGLVAAKDSVVGPARIGAIDLYFGWVKGEKEYLNK</sequence>
<keyword evidence="3" id="KW-1185">Reference proteome</keyword>
<dbReference type="InterPro" id="IPR054024">
    <property type="entry name" value="DUF6946"/>
</dbReference>
<feature type="domain" description="DUF6946" evidence="1">
    <location>
        <begin position="8"/>
        <end position="221"/>
    </location>
</feature>
<dbReference type="EMBL" id="JAAKDE010000080">
    <property type="protein sequence ID" value="MBA2134176.1"/>
    <property type="molecule type" value="Genomic_DNA"/>
</dbReference>
<dbReference type="RefSeq" id="WP_181340637.1">
    <property type="nucleotide sequence ID" value="NZ_JAAKDE010000080.1"/>
</dbReference>
<proteinExistence type="predicted"/>
<dbReference type="AlphaFoldDB" id="A0A8J6LJP6"/>
<dbReference type="Pfam" id="PF22187">
    <property type="entry name" value="DUF6946"/>
    <property type="match status" value="1"/>
</dbReference>
<dbReference type="Proteomes" id="UP000657177">
    <property type="component" value="Unassembled WGS sequence"/>
</dbReference>
<protein>
    <recommendedName>
        <fullName evidence="1">DUF6946 domain-containing protein</fullName>
    </recommendedName>
</protein>
<gene>
    <name evidence="2" type="ORF">G5B42_11655</name>
</gene>
<name>A0A8J6LJP6_9FIRM</name>